<sequence length="156" mass="17369">MRTLSQGFILIPVVDKLFLLAIFKSGVEVGPRVNRIHSRRGIFRCCGRSILERTAWLAGSRMTSCLRLICLGVAESGCRKLMNNVFCGIHLKSASGWAEGIVYSVDTACRVVLVFVSEKSRSLLMMTLMVHIDETYLQMAQTDRCLPCWCCVTTSG</sequence>
<dbReference type="GeneID" id="28958548"/>
<evidence type="ECO:0000313" key="2">
    <source>
        <dbReference type="EMBL" id="KNA94034.1"/>
    </source>
</evidence>
<dbReference type="VEuPathDB" id="FungiDB:FOXG_17842"/>
<dbReference type="EMBL" id="DS231696">
    <property type="protein sequence ID" value="KNA94034.1"/>
    <property type="molecule type" value="Genomic_DNA"/>
</dbReference>
<accession>A0A0J9U4Z0</accession>
<evidence type="ECO:0008006" key="4">
    <source>
        <dbReference type="Google" id="ProtNLM"/>
    </source>
</evidence>
<dbReference type="KEGG" id="fox:FOXG_17842"/>
<reference evidence="2" key="1">
    <citation type="submission" date="2007-04" db="EMBL/GenBank/DDBJ databases">
        <authorList>
            <consortium name="The Broad Institute Genome Sequencing Platform"/>
            <person name="Birren B."/>
            <person name="Lander E."/>
            <person name="Galagan J."/>
            <person name="Nusbaum C."/>
            <person name="Devon K."/>
            <person name="Ma L.-J."/>
            <person name="Jaffe D."/>
            <person name="Butler J."/>
            <person name="Alvarez P."/>
            <person name="Gnerre S."/>
            <person name="Grabherr M."/>
            <person name="Kleber M."/>
            <person name="Mauceli E."/>
            <person name="Brockman W."/>
            <person name="MacCallum I.A."/>
            <person name="Young S."/>
            <person name="LaButti K."/>
            <person name="DeCaprio D."/>
            <person name="Crawford M."/>
            <person name="Koehrsen M."/>
            <person name="Engels R."/>
            <person name="Montgomery P."/>
            <person name="Pearson M."/>
            <person name="Howarth C."/>
            <person name="Larson L."/>
            <person name="White J."/>
            <person name="O'Leary S."/>
            <person name="Kodira C."/>
            <person name="Zeng Q."/>
            <person name="Yandava C."/>
            <person name="Alvarado L."/>
            <person name="Kistler C."/>
            <person name="Shim W.-B."/>
            <person name="Kang S."/>
            <person name="Woloshuk C."/>
        </authorList>
    </citation>
    <scope>NUCLEOTIDE SEQUENCE</scope>
    <source>
        <strain evidence="2">4287</strain>
    </source>
</reference>
<proteinExistence type="predicted"/>
<protein>
    <recommendedName>
        <fullName evidence="4">Secreted protein</fullName>
    </recommendedName>
</protein>
<keyword evidence="1" id="KW-0732">Signal</keyword>
<gene>
    <name evidence="2" type="ORF">FOXG_17842</name>
</gene>
<dbReference type="AlphaFoldDB" id="A0A0J9U4Z0"/>
<dbReference type="RefSeq" id="XP_018232080.1">
    <property type="nucleotide sequence ID" value="XM_018397846.1"/>
</dbReference>
<name>A0A0J9U4Z0_FUSO4</name>
<evidence type="ECO:0000256" key="1">
    <source>
        <dbReference type="SAM" id="SignalP"/>
    </source>
</evidence>
<reference evidence="2" key="2">
    <citation type="journal article" date="2010" name="Nature">
        <title>Comparative genomics reveals mobile pathogenicity chromosomes in Fusarium.</title>
        <authorList>
            <person name="Ma L.J."/>
            <person name="van der Does H.C."/>
            <person name="Borkovich K.A."/>
            <person name="Coleman J.J."/>
            <person name="Daboussi M.J."/>
            <person name="Di Pietro A."/>
            <person name="Dufresne M."/>
            <person name="Freitag M."/>
            <person name="Grabherr M."/>
            <person name="Henrissat B."/>
            <person name="Houterman P.M."/>
            <person name="Kang S."/>
            <person name="Shim W.B."/>
            <person name="Woloshuk C."/>
            <person name="Xie X."/>
            <person name="Xu J.R."/>
            <person name="Antoniw J."/>
            <person name="Baker S.E."/>
            <person name="Bluhm B.H."/>
            <person name="Breakspear A."/>
            <person name="Brown D.W."/>
            <person name="Butchko R.A."/>
            <person name="Chapman S."/>
            <person name="Coulson R."/>
            <person name="Coutinho P.M."/>
            <person name="Danchin E.G."/>
            <person name="Diener A."/>
            <person name="Gale L.R."/>
            <person name="Gardiner D.M."/>
            <person name="Goff S."/>
            <person name="Hammond-Kosack K.E."/>
            <person name="Hilburn K."/>
            <person name="Hua-Van A."/>
            <person name="Jonkers W."/>
            <person name="Kazan K."/>
            <person name="Kodira C.D."/>
            <person name="Koehrsen M."/>
            <person name="Kumar L."/>
            <person name="Lee Y.H."/>
            <person name="Li L."/>
            <person name="Manners J.M."/>
            <person name="Miranda-Saavedra D."/>
            <person name="Mukherjee M."/>
            <person name="Park G."/>
            <person name="Park J."/>
            <person name="Park S.Y."/>
            <person name="Proctor R.H."/>
            <person name="Regev A."/>
            <person name="Ruiz-Roldan M.C."/>
            <person name="Sain D."/>
            <person name="Sakthikumar S."/>
            <person name="Sykes S."/>
            <person name="Schwartz D.C."/>
            <person name="Turgeon B.G."/>
            <person name="Wapinski I."/>
            <person name="Yoder O."/>
            <person name="Young S."/>
            <person name="Zeng Q."/>
            <person name="Zhou S."/>
            <person name="Galagan J."/>
            <person name="Cuomo C.A."/>
            <person name="Kistler H.C."/>
            <person name="Rep M."/>
        </authorList>
    </citation>
    <scope>NUCLEOTIDE SEQUENCE [LARGE SCALE GENOMIC DNA]</scope>
    <source>
        <strain evidence="2">4287</strain>
    </source>
</reference>
<feature type="chain" id="PRO_5005324083" description="Secreted protein" evidence="1">
    <location>
        <begin position="17"/>
        <end position="156"/>
    </location>
</feature>
<organism evidence="2 3">
    <name type="scientific">Fusarium oxysporum f. sp. lycopersici (strain 4287 / CBS 123668 / FGSC 9935 / NRRL 34936)</name>
    <name type="common">Fusarium vascular wilt of tomato</name>
    <dbReference type="NCBI Taxonomy" id="426428"/>
    <lineage>
        <taxon>Eukaryota</taxon>
        <taxon>Fungi</taxon>
        <taxon>Dikarya</taxon>
        <taxon>Ascomycota</taxon>
        <taxon>Pezizomycotina</taxon>
        <taxon>Sordariomycetes</taxon>
        <taxon>Hypocreomycetidae</taxon>
        <taxon>Hypocreales</taxon>
        <taxon>Nectriaceae</taxon>
        <taxon>Fusarium</taxon>
        <taxon>Fusarium oxysporum species complex</taxon>
    </lineage>
</organism>
<dbReference type="Proteomes" id="UP000009097">
    <property type="component" value="Unassembled WGS sequence"/>
</dbReference>
<evidence type="ECO:0000313" key="3">
    <source>
        <dbReference type="Proteomes" id="UP000009097"/>
    </source>
</evidence>
<feature type="signal peptide" evidence="1">
    <location>
        <begin position="1"/>
        <end position="16"/>
    </location>
</feature>